<protein>
    <submittedName>
        <fullName evidence="1">Uncharacterized protein</fullName>
    </submittedName>
</protein>
<proteinExistence type="predicted"/>
<evidence type="ECO:0000313" key="2">
    <source>
        <dbReference type="Proteomes" id="UP000295600"/>
    </source>
</evidence>
<sequence length="294" mass="34517">MFLRRTGRLHKCDMKEKDIQIPECWEEVKPLEWMHLLKIRERLMNRKGISLMDVKREWCAYVLKNRGYRFRSKVDDLLLVDEFAKTLGWMWQVSEEEGGSVVELTYDSTVNLIPRWRYLYGPASHGADMTFGEFRHAAAVMNRYNGSRDDRELLALCAILYRKKEQRKGGFSTKEPFNPENMDMYMGRTQSMPVWMQWGIYAWFANFCQYLYTGTFVIDGLEICFAPVFERHKRDDGKETGAAQNLGMNGVLYSVAESGIFGNADATDNTLLLRVMLKLLDDRQRADEIMRRYK</sequence>
<evidence type="ECO:0000313" key="1">
    <source>
        <dbReference type="EMBL" id="TCO88161.1"/>
    </source>
</evidence>
<reference evidence="1 2" key="1">
    <citation type="submission" date="2019-03" db="EMBL/GenBank/DDBJ databases">
        <title>Genomic Encyclopedia of Type Strains, Phase IV (KMG-IV): sequencing the most valuable type-strain genomes for metagenomic binning, comparative biology and taxonomic classification.</title>
        <authorList>
            <person name="Goeker M."/>
        </authorList>
    </citation>
    <scope>NUCLEOTIDE SEQUENCE [LARGE SCALE GENOMIC DNA]</scope>
    <source>
        <strain evidence="1 2">DSM 23917</strain>
    </source>
</reference>
<name>A0A4R2LN26_9BACE</name>
<organism evidence="1 2">
    <name type="scientific">Prevotella heparinolytica</name>
    <dbReference type="NCBI Taxonomy" id="28113"/>
    <lineage>
        <taxon>Bacteria</taxon>
        <taxon>Pseudomonadati</taxon>
        <taxon>Bacteroidota</taxon>
        <taxon>Bacteroidia</taxon>
        <taxon>Bacteroidales</taxon>
        <taxon>Bacteroidaceae</taxon>
        <taxon>Bacteroides</taxon>
    </lineage>
</organism>
<accession>A0A4R2LN26</accession>
<dbReference type="EMBL" id="SLXB01000027">
    <property type="protein sequence ID" value="TCO88161.1"/>
    <property type="molecule type" value="Genomic_DNA"/>
</dbReference>
<gene>
    <name evidence="1" type="ORF">EV202_12744</name>
</gene>
<dbReference type="Proteomes" id="UP000295600">
    <property type="component" value="Unassembled WGS sequence"/>
</dbReference>
<dbReference type="AlphaFoldDB" id="A0A4R2LN26"/>
<comment type="caution">
    <text evidence="1">The sequence shown here is derived from an EMBL/GenBank/DDBJ whole genome shotgun (WGS) entry which is preliminary data.</text>
</comment>